<dbReference type="InterPro" id="IPR008978">
    <property type="entry name" value="HSP20-like_chaperone"/>
</dbReference>
<dbReference type="PANTHER" id="PTHR11527">
    <property type="entry name" value="HEAT-SHOCK PROTEIN 20 FAMILY MEMBER"/>
    <property type="match status" value="1"/>
</dbReference>
<name>A0A5M6CVU2_9BACT</name>
<dbReference type="PROSITE" id="PS01031">
    <property type="entry name" value="SHSP"/>
    <property type="match status" value="1"/>
</dbReference>
<reference evidence="4 5" key="1">
    <citation type="submission" date="2019-08" db="EMBL/GenBank/DDBJ databases">
        <authorList>
            <person name="Dhanesh K."/>
            <person name="Kumar G."/>
            <person name="Sasikala C."/>
            <person name="Venkata Ramana C."/>
        </authorList>
    </citation>
    <scope>NUCLEOTIDE SEQUENCE [LARGE SCALE GENOMIC DNA]</scope>
    <source>
        <strain evidence="4 5">JC645</strain>
    </source>
</reference>
<gene>
    <name evidence="4" type="ORF">FYK55_25285</name>
</gene>
<dbReference type="InterPro" id="IPR031107">
    <property type="entry name" value="Small_HSP"/>
</dbReference>
<comment type="caution">
    <text evidence="4">The sequence shown here is derived from an EMBL/GenBank/DDBJ whole genome shotgun (WGS) entry which is preliminary data.</text>
</comment>
<evidence type="ECO:0000256" key="1">
    <source>
        <dbReference type="PROSITE-ProRule" id="PRU00285"/>
    </source>
</evidence>
<evidence type="ECO:0000256" key="2">
    <source>
        <dbReference type="RuleBase" id="RU003616"/>
    </source>
</evidence>
<dbReference type="InterPro" id="IPR002068">
    <property type="entry name" value="A-crystallin/Hsp20_dom"/>
</dbReference>
<sequence>MLATRWEPFAEMNRLSREMDRLFGRRGGGPGRQVAGSQFPALNVWEDEDHLYAEAELPGFDEESLEIYVVGNQLTLKGSRRPPEHQGGTWHRQERGYGKFGRSIELPGDVDSDKVSAEYKNGILTVTLPKSEAVKPKRIQVKSA</sequence>
<keyword evidence="5" id="KW-1185">Reference proteome</keyword>
<dbReference type="Pfam" id="PF00011">
    <property type="entry name" value="HSP20"/>
    <property type="match status" value="1"/>
</dbReference>
<dbReference type="Gene3D" id="2.60.40.790">
    <property type="match status" value="1"/>
</dbReference>
<organism evidence="4 5">
    <name type="scientific">Roseiconus nitratireducens</name>
    <dbReference type="NCBI Taxonomy" id="2605748"/>
    <lineage>
        <taxon>Bacteria</taxon>
        <taxon>Pseudomonadati</taxon>
        <taxon>Planctomycetota</taxon>
        <taxon>Planctomycetia</taxon>
        <taxon>Pirellulales</taxon>
        <taxon>Pirellulaceae</taxon>
        <taxon>Roseiconus</taxon>
    </lineage>
</organism>
<accession>A0A5M6CVU2</accession>
<dbReference type="AlphaFoldDB" id="A0A5M6CVU2"/>
<feature type="domain" description="SHSP" evidence="3">
    <location>
        <begin position="33"/>
        <end position="144"/>
    </location>
</feature>
<protein>
    <submittedName>
        <fullName evidence="4">Hsp20/alpha crystallin family protein</fullName>
    </submittedName>
</protein>
<evidence type="ECO:0000259" key="3">
    <source>
        <dbReference type="PROSITE" id="PS01031"/>
    </source>
</evidence>
<dbReference type="EMBL" id="VWOX01000022">
    <property type="protein sequence ID" value="KAA5539056.1"/>
    <property type="molecule type" value="Genomic_DNA"/>
</dbReference>
<comment type="similarity">
    <text evidence="1 2">Belongs to the small heat shock protein (HSP20) family.</text>
</comment>
<dbReference type="RefSeq" id="WP_150079430.1">
    <property type="nucleotide sequence ID" value="NZ_VWOX01000022.1"/>
</dbReference>
<evidence type="ECO:0000313" key="4">
    <source>
        <dbReference type="EMBL" id="KAA5539056.1"/>
    </source>
</evidence>
<dbReference type="SUPFAM" id="SSF49764">
    <property type="entry name" value="HSP20-like chaperones"/>
    <property type="match status" value="1"/>
</dbReference>
<evidence type="ECO:0000313" key="5">
    <source>
        <dbReference type="Proteomes" id="UP000324479"/>
    </source>
</evidence>
<proteinExistence type="inferred from homology"/>
<dbReference type="CDD" id="cd06464">
    <property type="entry name" value="ACD_sHsps-like"/>
    <property type="match status" value="1"/>
</dbReference>
<dbReference type="Proteomes" id="UP000324479">
    <property type="component" value="Unassembled WGS sequence"/>
</dbReference>